<name>X1EQ24_9ZZZZ</name>
<evidence type="ECO:0000313" key="1">
    <source>
        <dbReference type="EMBL" id="GAH35461.1"/>
    </source>
</evidence>
<dbReference type="AlphaFoldDB" id="X1EQ24"/>
<accession>X1EQ24</accession>
<organism evidence="1">
    <name type="scientific">marine sediment metagenome</name>
    <dbReference type="NCBI Taxonomy" id="412755"/>
    <lineage>
        <taxon>unclassified sequences</taxon>
        <taxon>metagenomes</taxon>
        <taxon>ecological metagenomes</taxon>
    </lineage>
</organism>
<sequence length="129" mass="14749">MWVNDIYHYAPGTLKAISASYHSLYTVGIELSVSRYRDILINDPLTVILFKADFDLSLSAIGKGHWTGVVNSDFSAYRYFGKAQQVVIADILGIRDNELAMLGFYHITQLRGRAYRWMTDFLNGFRTDE</sequence>
<reference evidence="1" key="1">
    <citation type="journal article" date="2014" name="Front. Microbiol.">
        <title>High frequency of phylogenetically diverse reductive dehalogenase-homologous genes in deep subseafloor sedimentary metagenomes.</title>
        <authorList>
            <person name="Kawai M."/>
            <person name="Futagami T."/>
            <person name="Toyoda A."/>
            <person name="Takaki Y."/>
            <person name="Nishi S."/>
            <person name="Hori S."/>
            <person name="Arai W."/>
            <person name="Tsubouchi T."/>
            <person name="Morono Y."/>
            <person name="Uchiyama I."/>
            <person name="Ito T."/>
            <person name="Fujiyama A."/>
            <person name="Inagaki F."/>
            <person name="Takami H."/>
        </authorList>
    </citation>
    <scope>NUCLEOTIDE SEQUENCE</scope>
    <source>
        <strain evidence="1">Expedition CK06-06</strain>
    </source>
</reference>
<proteinExistence type="predicted"/>
<protein>
    <submittedName>
        <fullName evidence="1">Uncharacterized protein</fullName>
    </submittedName>
</protein>
<dbReference type="EMBL" id="BARU01008004">
    <property type="protein sequence ID" value="GAH35461.1"/>
    <property type="molecule type" value="Genomic_DNA"/>
</dbReference>
<comment type="caution">
    <text evidence="1">The sequence shown here is derived from an EMBL/GenBank/DDBJ whole genome shotgun (WGS) entry which is preliminary data.</text>
</comment>
<gene>
    <name evidence="1" type="ORF">S03H2_15729</name>
</gene>